<sequence>MGQQIHAAAIGQAKIEDDGSDLVHVGPCLAFFAAARDIDGKSRRAQPVGQARCQLFVVFDKQKSQLAKPHPFVASTPWRGNGPMSGSHETDNMGRN</sequence>
<evidence type="ECO:0000313" key="3">
    <source>
        <dbReference type="Proteomes" id="UP000612349"/>
    </source>
</evidence>
<name>A0A916YYR5_9SPHN</name>
<dbReference type="Proteomes" id="UP000612349">
    <property type="component" value="Unassembled WGS sequence"/>
</dbReference>
<feature type="region of interest" description="Disordered" evidence="1">
    <location>
        <begin position="68"/>
        <end position="96"/>
    </location>
</feature>
<proteinExistence type="predicted"/>
<accession>A0A916YYR5</accession>
<reference evidence="2" key="1">
    <citation type="journal article" date="2014" name="Int. J. Syst. Evol. Microbiol.">
        <title>Complete genome sequence of Corynebacterium casei LMG S-19264T (=DSM 44701T), isolated from a smear-ripened cheese.</title>
        <authorList>
            <consortium name="US DOE Joint Genome Institute (JGI-PGF)"/>
            <person name="Walter F."/>
            <person name="Albersmeier A."/>
            <person name="Kalinowski J."/>
            <person name="Ruckert C."/>
        </authorList>
    </citation>
    <scope>NUCLEOTIDE SEQUENCE</scope>
    <source>
        <strain evidence="2">CGMCC 1.15360</strain>
    </source>
</reference>
<comment type="caution">
    <text evidence="2">The sequence shown here is derived from an EMBL/GenBank/DDBJ whole genome shotgun (WGS) entry which is preliminary data.</text>
</comment>
<organism evidence="2 3">
    <name type="scientific">Croceicoccus mobilis</name>
    <dbReference type="NCBI Taxonomy" id="1703339"/>
    <lineage>
        <taxon>Bacteria</taxon>
        <taxon>Pseudomonadati</taxon>
        <taxon>Pseudomonadota</taxon>
        <taxon>Alphaproteobacteria</taxon>
        <taxon>Sphingomonadales</taxon>
        <taxon>Erythrobacteraceae</taxon>
        <taxon>Croceicoccus</taxon>
    </lineage>
</organism>
<keyword evidence="3" id="KW-1185">Reference proteome</keyword>
<gene>
    <name evidence="2" type="ORF">GCM10010990_16070</name>
</gene>
<dbReference type="AlphaFoldDB" id="A0A916YYR5"/>
<dbReference type="EMBL" id="BMIP01000003">
    <property type="protein sequence ID" value="GGD67385.1"/>
    <property type="molecule type" value="Genomic_DNA"/>
</dbReference>
<protein>
    <submittedName>
        <fullName evidence="2">Uncharacterized protein</fullName>
    </submittedName>
</protein>
<evidence type="ECO:0000256" key="1">
    <source>
        <dbReference type="SAM" id="MobiDB-lite"/>
    </source>
</evidence>
<evidence type="ECO:0000313" key="2">
    <source>
        <dbReference type="EMBL" id="GGD67385.1"/>
    </source>
</evidence>
<reference evidence="2" key="2">
    <citation type="submission" date="2020-09" db="EMBL/GenBank/DDBJ databases">
        <authorList>
            <person name="Sun Q."/>
            <person name="Zhou Y."/>
        </authorList>
    </citation>
    <scope>NUCLEOTIDE SEQUENCE</scope>
    <source>
        <strain evidence="2">CGMCC 1.15360</strain>
    </source>
</reference>